<accession>A0ABM1B7I9</accession>
<name>A0ABM1B7I9_LIMPO</name>
<dbReference type="InterPro" id="IPR013320">
    <property type="entry name" value="ConA-like_dom_sf"/>
</dbReference>
<dbReference type="InterPro" id="IPR001759">
    <property type="entry name" value="PTX_dom"/>
</dbReference>
<comment type="cofactor">
    <cofactor evidence="1">
        <name>Ca(2+)</name>
        <dbReference type="ChEBI" id="CHEBI:29108"/>
    </cofactor>
</comment>
<keyword evidence="4" id="KW-1015">Disulfide bond</keyword>
<gene>
    <name evidence="10" type="primary">LOC106461146</name>
</gene>
<dbReference type="SUPFAM" id="SSF49899">
    <property type="entry name" value="Concanavalin A-like lectins/glucanases"/>
    <property type="match status" value="1"/>
</dbReference>
<keyword evidence="5" id="KW-0325">Glycoprotein</keyword>
<dbReference type="PRINTS" id="PR00895">
    <property type="entry name" value="PENTAXIN"/>
</dbReference>
<evidence type="ECO:0000256" key="7">
    <source>
        <dbReference type="SAM" id="SignalP"/>
    </source>
</evidence>
<proteinExistence type="predicted"/>
<reference evidence="10" key="1">
    <citation type="submission" date="2025-08" db="UniProtKB">
        <authorList>
            <consortium name="RefSeq"/>
        </authorList>
    </citation>
    <scope>IDENTIFICATION</scope>
    <source>
        <tissue evidence="10">Muscle</tissue>
    </source>
</reference>
<feature type="chain" id="PRO_5046175345" evidence="7">
    <location>
        <begin position="21"/>
        <end position="251"/>
    </location>
</feature>
<evidence type="ECO:0000256" key="4">
    <source>
        <dbReference type="ARBA" id="ARBA00023157"/>
    </source>
</evidence>
<dbReference type="SMART" id="SM00159">
    <property type="entry name" value="PTX"/>
    <property type="match status" value="1"/>
</dbReference>
<keyword evidence="7" id="KW-0732">Signal</keyword>
<keyword evidence="9" id="KW-1185">Reference proteome</keyword>
<evidence type="ECO:0000256" key="3">
    <source>
        <dbReference type="ARBA" id="ARBA00022837"/>
    </source>
</evidence>
<dbReference type="PANTHER" id="PTHR19277">
    <property type="entry name" value="PENTRAXIN"/>
    <property type="match status" value="1"/>
</dbReference>
<evidence type="ECO:0000256" key="5">
    <source>
        <dbReference type="ARBA" id="ARBA00023180"/>
    </source>
</evidence>
<evidence type="ECO:0000313" key="9">
    <source>
        <dbReference type="Proteomes" id="UP000694941"/>
    </source>
</evidence>
<dbReference type="Pfam" id="PF00354">
    <property type="entry name" value="Pentaxin"/>
    <property type="match status" value="1"/>
</dbReference>
<dbReference type="Gene3D" id="2.60.120.200">
    <property type="match status" value="1"/>
</dbReference>
<dbReference type="GeneID" id="106461146"/>
<organism evidence="9 10">
    <name type="scientific">Limulus polyphemus</name>
    <name type="common">Atlantic horseshoe crab</name>
    <dbReference type="NCBI Taxonomy" id="6850"/>
    <lineage>
        <taxon>Eukaryota</taxon>
        <taxon>Metazoa</taxon>
        <taxon>Ecdysozoa</taxon>
        <taxon>Arthropoda</taxon>
        <taxon>Chelicerata</taxon>
        <taxon>Merostomata</taxon>
        <taxon>Xiphosura</taxon>
        <taxon>Limulidae</taxon>
        <taxon>Limulus</taxon>
    </lineage>
</organism>
<evidence type="ECO:0000256" key="6">
    <source>
        <dbReference type="PROSITE-ProRule" id="PRU01172"/>
    </source>
</evidence>
<dbReference type="Proteomes" id="UP000694941">
    <property type="component" value="Unplaced"/>
</dbReference>
<sequence length="251" mass="28071">MWSIFVLILICVSAPSLVDGLRKGEYGTKATFYPSTWLNYPRLMVVRSLPDMDEFTLCFWVKITDAVKRSHFIFSYAVGKNIDSNEIVAYIDLTSSDPQIKIFVAGKLGFMTCPAFSIGTWHKVCITWRSLDGRVGFFVDTDLCCDEVKGVAMGKSVRSGGVVVLGQEQDKVGGKFSPHQSLIGDLMQLHFWNTCLNNDQIQRTSSCLSRACNSSPCCYKDEEIKGTIIDWFHTEFRAYDGVSLSSSTVCK</sequence>
<dbReference type="PANTHER" id="PTHR19277:SF125">
    <property type="entry name" value="B6"/>
    <property type="match status" value="1"/>
</dbReference>
<evidence type="ECO:0000256" key="2">
    <source>
        <dbReference type="ARBA" id="ARBA00022723"/>
    </source>
</evidence>
<keyword evidence="2" id="KW-0479">Metal-binding</keyword>
<dbReference type="PROSITE" id="PS51828">
    <property type="entry name" value="PTX_2"/>
    <property type="match status" value="1"/>
</dbReference>
<evidence type="ECO:0000256" key="1">
    <source>
        <dbReference type="ARBA" id="ARBA00001913"/>
    </source>
</evidence>
<keyword evidence="3" id="KW-0106">Calcium</keyword>
<comment type="caution">
    <text evidence="6">Lacks conserved residue(s) required for the propagation of feature annotation.</text>
</comment>
<evidence type="ECO:0000259" key="8">
    <source>
        <dbReference type="PROSITE" id="PS51828"/>
    </source>
</evidence>
<feature type="domain" description="Pentraxin (PTX)" evidence="8">
    <location>
        <begin position="26"/>
        <end position="250"/>
    </location>
</feature>
<evidence type="ECO:0000313" key="10">
    <source>
        <dbReference type="RefSeq" id="XP_013776394.1"/>
    </source>
</evidence>
<dbReference type="InterPro" id="IPR051360">
    <property type="entry name" value="Neuronal_Pentraxin_Related"/>
</dbReference>
<protein>
    <submittedName>
        <fullName evidence="10">C-reactive protein 1.1-like</fullName>
    </submittedName>
</protein>
<dbReference type="RefSeq" id="XP_013776394.1">
    <property type="nucleotide sequence ID" value="XM_013920940.1"/>
</dbReference>
<feature type="signal peptide" evidence="7">
    <location>
        <begin position="1"/>
        <end position="20"/>
    </location>
</feature>